<dbReference type="GO" id="GO:0009691">
    <property type="term" value="P:cytokinin biosynthetic process"/>
    <property type="evidence" value="ECO:0007669"/>
    <property type="project" value="InterPro"/>
</dbReference>
<protein>
    <recommendedName>
        <fullName evidence="3">Cytokinin riboside 5'-monophosphate phosphoribohydrolase</fullName>
    </recommendedName>
</protein>
<dbReference type="InterPro" id="IPR005269">
    <property type="entry name" value="LOG"/>
</dbReference>
<name>A0A815F1E9_9BILA</name>
<proteinExistence type="predicted"/>
<dbReference type="NCBIfam" id="TIGR00730">
    <property type="entry name" value="Rossman fold protein, TIGR00730 family"/>
    <property type="match status" value="1"/>
</dbReference>
<organism evidence="1 2">
    <name type="scientific">Adineta steineri</name>
    <dbReference type="NCBI Taxonomy" id="433720"/>
    <lineage>
        <taxon>Eukaryota</taxon>
        <taxon>Metazoa</taxon>
        <taxon>Spiralia</taxon>
        <taxon>Gnathifera</taxon>
        <taxon>Rotifera</taxon>
        <taxon>Eurotatoria</taxon>
        <taxon>Bdelloidea</taxon>
        <taxon>Adinetida</taxon>
        <taxon>Adinetidae</taxon>
        <taxon>Adineta</taxon>
    </lineage>
</organism>
<sequence length="182" mass="20095">MIPKRICVYCASSTTCDKKFLDAGQQLGEALARTNITVVYGGAQFGVMGAVANGALSAQGKVIGWIPKFMTTEVLHPGLTEVHEVETMHIRKHGMMMNSDGIIALPGGPGTVEELMEAITWKRLKLIDLPIFIINIDGFYNPLLDLFENMSKEGFISRELARDWVVVVNTVDEVIEKLKLMI</sequence>
<dbReference type="Gene3D" id="3.40.50.450">
    <property type="match status" value="1"/>
</dbReference>
<dbReference type="Proteomes" id="UP000663860">
    <property type="component" value="Unassembled WGS sequence"/>
</dbReference>
<evidence type="ECO:0000313" key="2">
    <source>
        <dbReference type="Proteomes" id="UP000663860"/>
    </source>
</evidence>
<comment type="caution">
    <text evidence="1">The sequence shown here is derived from an EMBL/GenBank/DDBJ whole genome shotgun (WGS) entry which is preliminary data.</text>
</comment>
<dbReference type="InterPro" id="IPR031100">
    <property type="entry name" value="LOG_fam"/>
</dbReference>
<evidence type="ECO:0008006" key="3">
    <source>
        <dbReference type="Google" id="ProtNLM"/>
    </source>
</evidence>
<dbReference type="PANTHER" id="PTHR31223">
    <property type="entry name" value="LOG FAMILY PROTEIN YJL055W"/>
    <property type="match status" value="1"/>
</dbReference>
<dbReference type="PANTHER" id="PTHR31223:SF70">
    <property type="entry name" value="LOG FAMILY PROTEIN YJL055W"/>
    <property type="match status" value="1"/>
</dbReference>
<dbReference type="GO" id="GO:0005829">
    <property type="term" value="C:cytosol"/>
    <property type="evidence" value="ECO:0007669"/>
    <property type="project" value="TreeGrafter"/>
</dbReference>
<dbReference type="GO" id="GO:0016799">
    <property type="term" value="F:hydrolase activity, hydrolyzing N-glycosyl compounds"/>
    <property type="evidence" value="ECO:0007669"/>
    <property type="project" value="TreeGrafter"/>
</dbReference>
<dbReference type="SUPFAM" id="SSF102405">
    <property type="entry name" value="MCP/YpsA-like"/>
    <property type="match status" value="1"/>
</dbReference>
<dbReference type="AlphaFoldDB" id="A0A815F1E9"/>
<dbReference type="EMBL" id="CAJNOE010000727">
    <property type="protein sequence ID" value="CAF1319909.1"/>
    <property type="molecule type" value="Genomic_DNA"/>
</dbReference>
<evidence type="ECO:0000313" key="1">
    <source>
        <dbReference type="EMBL" id="CAF1319909.1"/>
    </source>
</evidence>
<reference evidence="1" key="1">
    <citation type="submission" date="2021-02" db="EMBL/GenBank/DDBJ databases">
        <authorList>
            <person name="Nowell W R."/>
        </authorList>
    </citation>
    <scope>NUCLEOTIDE SEQUENCE</scope>
</reference>
<accession>A0A815F1E9</accession>
<gene>
    <name evidence="1" type="ORF">IZO911_LOCUS35086</name>
</gene>
<dbReference type="Pfam" id="PF03641">
    <property type="entry name" value="Lysine_decarbox"/>
    <property type="match status" value="1"/>
</dbReference>